<dbReference type="EMBL" id="AP018203">
    <property type="protein sequence ID" value="BAY56515.1"/>
    <property type="molecule type" value="Genomic_DNA"/>
</dbReference>
<dbReference type="AlphaFoldDB" id="A0A1Z4JIB1"/>
<protein>
    <submittedName>
        <fullName evidence="1">Uncharacterized protein</fullName>
    </submittedName>
</protein>
<gene>
    <name evidence="1" type="ORF">NIES2135_33490</name>
</gene>
<dbReference type="Proteomes" id="UP000217895">
    <property type="component" value="Chromosome"/>
</dbReference>
<evidence type="ECO:0000313" key="1">
    <source>
        <dbReference type="EMBL" id="BAY56515.1"/>
    </source>
</evidence>
<proteinExistence type="predicted"/>
<keyword evidence="2" id="KW-1185">Reference proteome</keyword>
<evidence type="ECO:0000313" key="2">
    <source>
        <dbReference type="Proteomes" id="UP000217895"/>
    </source>
</evidence>
<organism evidence="1 2">
    <name type="scientific">Leptolyngbya boryana NIES-2135</name>
    <dbReference type="NCBI Taxonomy" id="1973484"/>
    <lineage>
        <taxon>Bacteria</taxon>
        <taxon>Bacillati</taxon>
        <taxon>Cyanobacteriota</taxon>
        <taxon>Cyanophyceae</taxon>
        <taxon>Leptolyngbyales</taxon>
        <taxon>Leptolyngbyaceae</taxon>
        <taxon>Leptolyngbya group</taxon>
        <taxon>Leptolyngbya</taxon>
    </lineage>
</organism>
<name>A0A1Z4JIB1_LEPBY</name>
<sequence>MGTDINLYAEIYVHGKWEPIPQPQATSWSKGKVVPVEAIEIGRPFRLFAALAGICQDNLRSTMYAVIEPISEPRGFPEDMNDLYKKHFVESAVGCCFGHSWLLAQEVIDYDWDGQYVKQWAYVKHQYADLFDGDSALPIAFPEGESLYFVLPNWKQEPGTTEVSWVTSYRDYIGCSEEFIEALLKLGDPNEIRIVFWFDG</sequence>
<accession>A0A1Z4JIB1</accession>
<reference evidence="1 2" key="1">
    <citation type="submission" date="2017-06" db="EMBL/GenBank/DDBJ databases">
        <title>Genome sequencing of cyanobaciteial culture collection at National Institute for Environmental Studies (NIES).</title>
        <authorList>
            <person name="Hirose Y."/>
            <person name="Shimura Y."/>
            <person name="Fujisawa T."/>
            <person name="Nakamura Y."/>
            <person name="Kawachi M."/>
        </authorList>
    </citation>
    <scope>NUCLEOTIDE SEQUENCE [LARGE SCALE GENOMIC DNA]</scope>
    <source>
        <strain evidence="1 2">NIES-2135</strain>
    </source>
</reference>